<dbReference type="InterPro" id="IPR011049">
    <property type="entry name" value="Serralysin-like_metalloprot_C"/>
</dbReference>
<comment type="subcellular location">
    <subcellularLocation>
        <location evidence="1">Secreted</location>
    </subcellularLocation>
</comment>
<dbReference type="AlphaFoldDB" id="A0A640VUU1"/>
<dbReference type="GO" id="GO:0005576">
    <property type="term" value="C:extracellular region"/>
    <property type="evidence" value="ECO:0007669"/>
    <property type="project" value="UniProtKB-SubCell"/>
</dbReference>
<evidence type="ECO:0000313" key="4">
    <source>
        <dbReference type="Proteomes" id="UP000436522"/>
    </source>
</evidence>
<evidence type="ECO:0000256" key="2">
    <source>
        <dbReference type="ARBA" id="ARBA00022525"/>
    </source>
</evidence>
<dbReference type="SUPFAM" id="SSF51120">
    <property type="entry name" value="beta-Roll"/>
    <property type="match status" value="1"/>
</dbReference>
<dbReference type="InterPro" id="IPR001343">
    <property type="entry name" value="Hemolysn_Ca-bd"/>
</dbReference>
<organism evidence="3 4">
    <name type="scientific">Roseobacter cerasinus</name>
    <dbReference type="NCBI Taxonomy" id="2602289"/>
    <lineage>
        <taxon>Bacteria</taxon>
        <taxon>Pseudomonadati</taxon>
        <taxon>Pseudomonadota</taxon>
        <taxon>Alphaproteobacteria</taxon>
        <taxon>Rhodobacterales</taxon>
        <taxon>Roseobacteraceae</taxon>
        <taxon>Roseobacter</taxon>
    </lineage>
</organism>
<evidence type="ECO:0000313" key="3">
    <source>
        <dbReference type="EMBL" id="GFE50861.1"/>
    </source>
</evidence>
<dbReference type="Proteomes" id="UP000436522">
    <property type="component" value="Unassembled WGS sequence"/>
</dbReference>
<dbReference type="PROSITE" id="PS00330">
    <property type="entry name" value="HEMOLYSIN_CALCIUM"/>
    <property type="match status" value="1"/>
</dbReference>
<sequence length="627" mass="65342">MSNSEELIPTVLAAQDPATTVLSDGGSLLVWASPDANQTGIWAQRYDAAGQPVGAIYQINTTTTGGQSVPDIVTLTDGSLVVVWEDRSGNDGDKDGIYAQRLDATGAPLGSEFVVNSTTLDDQTLPEITALPNGGFVVLWSGTSQAGNPGFGSAGVFFQLYDAAGTPIGSETQANQYDPQTISGGYAIEGLADGGFVVMWNANDGLWGGDHQSGIYAQRYDATGQAVGSEFHVNSTTADIQFFPEIISTEDGGFIGIWASIDNNGAFDPAQNGFFLQRYAADGATVGEETRLQTDGFQAPIFKSVTSVGLNDGGFALLWIDVIDGTIHVQSFGIDGSALTAAHVIQNSRDDTPDLDQAPDVRLIVTWGDYTSADFPIYREYIDAPPPAVFGSQDVISGTSGNDIIDGTYLDAEGDTVSTTNDFILAGAGDDTVNSADGDDVTYGGSGDDLLLGGAGNDTLTGDAGTDTLTGGSGADVFVFKPNTGTDTIIDFDAAEGDLIQIYGVSGRPESWLHSRSKTCFTLMHKVSGNTARNTLDNNLIMRPCRSTSVLRAAFSARRRANSTASDESIDCVIASASSTAPEMTRSIKASALACAASVMCSDEARAACSAFVPARSISLVAVSERG</sequence>
<dbReference type="Pfam" id="PF00353">
    <property type="entry name" value="HemolysinCabind"/>
    <property type="match status" value="3"/>
</dbReference>
<dbReference type="PANTHER" id="PTHR38340">
    <property type="entry name" value="S-LAYER PROTEIN"/>
    <property type="match status" value="1"/>
</dbReference>
<gene>
    <name evidence="3" type="ORF">So717_26140</name>
</gene>
<comment type="caution">
    <text evidence="3">The sequence shown here is derived from an EMBL/GenBank/DDBJ whole genome shotgun (WGS) entry which is preliminary data.</text>
</comment>
<accession>A0A640VUU1</accession>
<dbReference type="InterPro" id="IPR050557">
    <property type="entry name" value="RTX_toxin/Mannuronan_C5-epim"/>
</dbReference>
<name>A0A640VUU1_9RHOB</name>
<dbReference type="Gene3D" id="2.150.10.10">
    <property type="entry name" value="Serralysin-like metalloprotease, C-terminal"/>
    <property type="match status" value="1"/>
</dbReference>
<dbReference type="GO" id="GO:0005509">
    <property type="term" value="F:calcium ion binding"/>
    <property type="evidence" value="ECO:0007669"/>
    <property type="project" value="InterPro"/>
</dbReference>
<evidence type="ECO:0000256" key="1">
    <source>
        <dbReference type="ARBA" id="ARBA00004613"/>
    </source>
</evidence>
<dbReference type="PANTHER" id="PTHR38340:SF1">
    <property type="entry name" value="S-LAYER PROTEIN"/>
    <property type="match status" value="1"/>
</dbReference>
<dbReference type="PRINTS" id="PR00313">
    <property type="entry name" value="CABNDNGRPT"/>
</dbReference>
<reference evidence="3 4" key="1">
    <citation type="submission" date="2019-12" db="EMBL/GenBank/DDBJ databases">
        <title>Roseobacter cerasinus sp. nov., isolated from seawater around aquaculture.</title>
        <authorList>
            <person name="Muramatsu S."/>
            <person name="Takabe Y."/>
            <person name="Mori K."/>
            <person name="Takaichi S."/>
            <person name="Hanada S."/>
        </authorList>
    </citation>
    <scope>NUCLEOTIDE SEQUENCE [LARGE SCALE GENOMIC DNA]</scope>
    <source>
        <strain evidence="3 4">AI77</strain>
    </source>
</reference>
<dbReference type="InterPro" id="IPR018511">
    <property type="entry name" value="Hemolysin-typ_Ca-bd_CS"/>
</dbReference>
<keyword evidence="4" id="KW-1185">Reference proteome</keyword>
<proteinExistence type="predicted"/>
<keyword evidence="2" id="KW-0964">Secreted</keyword>
<dbReference type="EMBL" id="BLIV01000005">
    <property type="protein sequence ID" value="GFE50861.1"/>
    <property type="molecule type" value="Genomic_DNA"/>
</dbReference>
<protein>
    <submittedName>
        <fullName evidence="3">Uncharacterized protein</fullName>
    </submittedName>
</protein>